<dbReference type="Pfam" id="PF02325">
    <property type="entry name" value="CCB3_YggT"/>
    <property type="match status" value="1"/>
</dbReference>
<evidence type="ECO:0000313" key="3">
    <source>
        <dbReference type="Proteomes" id="UP000275571"/>
    </source>
</evidence>
<dbReference type="InterPro" id="IPR003425">
    <property type="entry name" value="CCB3/YggT"/>
</dbReference>
<name>A0A386PNQ4_9SPIR</name>
<keyword evidence="3" id="KW-1185">Reference proteome</keyword>
<dbReference type="EMBL" id="CP028884">
    <property type="protein sequence ID" value="AYE36440.1"/>
    <property type="molecule type" value="Genomic_DNA"/>
</dbReference>
<dbReference type="OrthoDB" id="351075at2"/>
<dbReference type="AlphaFoldDB" id="A0A386PNQ4"/>
<gene>
    <name evidence="2" type="ORF">DB313_03035</name>
</gene>
<keyword evidence="1" id="KW-0472">Membrane</keyword>
<organism evidence="2 3">
    <name type="scientific">Borrelia turcica IST7</name>
    <dbReference type="NCBI Taxonomy" id="1104446"/>
    <lineage>
        <taxon>Bacteria</taxon>
        <taxon>Pseudomonadati</taxon>
        <taxon>Spirochaetota</taxon>
        <taxon>Spirochaetia</taxon>
        <taxon>Spirochaetales</taxon>
        <taxon>Borreliaceae</taxon>
        <taxon>Borrelia</taxon>
    </lineage>
</organism>
<keyword evidence="1" id="KW-0812">Transmembrane</keyword>
<dbReference type="GO" id="GO:0016020">
    <property type="term" value="C:membrane"/>
    <property type="evidence" value="ECO:0007669"/>
    <property type="project" value="InterPro"/>
</dbReference>
<reference evidence="2 3" key="1">
    <citation type="journal article" date="2018" name="Infect. Genet. Evol.">
        <title>Genome-wide analysis of Borrelia turcica and 'Candidatus Borrelia tachyglossi' shows relapsing fever-like genomes with unique genomic links to Lyme disease Borrelia.</title>
        <authorList>
            <person name="Gofton A.W."/>
            <person name="Margos G."/>
            <person name="Fingerle V."/>
            <person name="Hepner S."/>
            <person name="Loh S.M."/>
            <person name="Ryan U."/>
            <person name="Irwin P."/>
            <person name="Oskam C.L."/>
        </authorList>
    </citation>
    <scope>NUCLEOTIDE SEQUENCE [LARGE SCALE GENOMIC DNA]</scope>
    <source>
        <strain evidence="2 3">IST7</strain>
    </source>
</reference>
<accession>A0A386PNQ4</accession>
<evidence type="ECO:0000313" key="2">
    <source>
        <dbReference type="EMBL" id="AYE36440.1"/>
    </source>
</evidence>
<proteinExistence type="predicted"/>
<dbReference type="Proteomes" id="UP000275571">
    <property type="component" value="Chromosome"/>
</dbReference>
<evidence type="ECO:0000256" key="1">
    <source>
        <dbReference type="SAM" id="Phobius"/>
    </source>
</evidence>
<feature type="transmembrane region" description="Helical" evidence="1">
    <location>
        <begin position="56"/>
        <end position="76"/>
    </location>
</feature>
<dbReference type="KEGG" id="btur:DB313_03035"/>
<protein>
    <submittedName>
        <fullName evidence="2">YggT family protein</fullName>
    </submittedName>
</protein>
<feature type="transmembrane region" description="Helical" evidence="1">
    <location>
        <begin position="6"/>
        <end position="28"/>
    </location>
</feature>
<keyword evidence="1" id="KW-1133">Transmembrane helix</keyword>
<sequence>MIVETLIIFLSIYRILILIRIILSWLVSSGINTNAFFRFIYNATEPFLSIFRRVRFFRLGMHDFSPIAALITLTIIERMLSYGDYKLSTFIILFIIEIWGIVRSIFFALIFFFFLRLIFLLLHLFDGTDFMRSVDSLLIPLSVKINNIVTDKHMSYVFNLMLACALLMAFIIIFEQAIFAISILVSYLPF</sequence>
<feature type="transmembrane region" description="Helical" evidence="1">
    <location>
        <begin position="160"/>
        <end position="188"/>
    </location>
</feature>